<keyword evidence="1" id="KW-0547">Nucleotide-binding</keyword>
<proteinExistence type="predicted"/>
<protein>
    <submittedName>
        <fullName evidence="1">Molybdenum ABC transporter ATP-binding protein</fullName>
    </submittedName>
</protein>
<keyword evidence="1" id="KW-0067">ATP-binding</keyword>
<evidence type="ECO:0000313" key="1">
    <source>
        <dbReference type="EMBL" id="RGR34566.1"/>
    </source>
</evidence>
<reference evidence="1 2" key="1">
    <citation type="submission" date="2018-08" db="EMBL/GenBank/DDBJ databases">
        <title>A genome reference for cultivated species of the human gut microbiota.</title>
        <authorList>
            <person name="Zou Y."/>
            <person name="Xue W."/>
            <person name="Luo G."/>
        </authorList>
    </citation>
    <scope>NUCLEOTIDE SEQUENCE [LARGE SCALE GENOMIC DNA]</scope>
    <source>
        <strain evidence="1 2">AF25-30LB</strain>
    </source>
</reference>
<gene>
    <name evidence="1" type="ORF">DWY53_18050</name>
</gene>
<sequence>MAAIATKFALWEVPALDTLKDAKAYILRQKVNNKEKLSREEKNWISYQVNHNTYFKSGIPVRGWRFDFSDILKTFLVNQYGCWYEYKSIDKTALRNFLHGRINKIVQI</sequence>
<dbReference type="Proteomes" id="UP000266497">
    <property type="component" value="Unassembled WGS sequence"/>
</dbReference>
<dbReference type="GO" id="GO:0005524">
    <property type="term" value="F:ATP binding"/>
    <property type="evidence" value="ECO:0007669"/>
    <property type="project" value="UniProtKB-KW"/>
</dbReference>
<name>A0A395UMM7_PHOVU</name>
<dbReference type="EMBL" id="QRUD01000062">
    <property type="protein sequence ID" value="RGR34566.1"/>
    <property type="molecule type" value="Genomic_DNA"/>
</dbReference>
<comment type="caution">
    <text evidence="1">The sequence shown here is derived from an EMBL/GenBank/DDBJ whole genome shotgun (WGS) entry which is preliminary data.</text>
</comment>
<organism evidence="1 2">
    <name type="scientific">Phocaeicola vulgatus</name>
    <name type="common">Bacteroides vulgatus</name>
    <dbReference type="NCBI Taxonomy" id="821"/>
    <lineage>
        <taxon>Bacteria</taxon>
        <taxon>Pseudomonadati</taxon>
        <taxon>Bacteroidota</taxon>
        <taxon>Bacteroidia</taxon>
        <taxon>Bacteroidales</taxon>
        <taxon>Bacteroidaceae</taxon>
        <taxon>Phocaeicola</taxon>
    </lineage>
</organism>
<dbReference type="RefSeq" id="WP_117893653.1">
    <property type="nucleotide sequence ID" value="NZ_CAXTBS010000095.1"/>
</dbReference>
<accession>A0A395UMM7</accession>
<dbReference type="AlphaFoldDB" id="A0A395UMM7"/>
<evidence type="ECO:0000313" key="2">
    <source>
        <dbReference type="Proteomes" id="UP000266497"/>
    </source>
</evidence>